<dbReference type="InterPro" id="IPR052895">
    <property type="entry name" value="HetReg/Transcr_Mod"/>
</dbReference>
<dbReference type="VEuPathDB" id="FungiDB:MAPG_07059"/>
<evidence type="ECO:0000313" key="2">
    <source>
        <dbReference type="EMBL" id="KLU88072.1"/>
    </source>
</evidence>
<dbReference type="EMBL" id="GL876971">
    <property type="protein sequence ID" value="KLU88072.1"/>
    <property type="molecule type" value="Genomic_DNA"/>
</dbReference>
<dbReference type="PANTHER" id="PTHR24148:SF64">
    <property type="entry name" value="HETEROKARYON INCOMPATIBILITY DOMAIN-CONTAINING PROTEIN"/>
    <property type="match status" value="1"/>
</dbReference>
<proteinExistence type="predicted"/>
<protein>
    <recommendedName>
        <fullName evidence="1">Heterokaryon incompatibility domain-containing protein</fullName>
    </recommendedName>
</protein>
<reference evidence="2" key="3">
    <citation type="submission" date="2011-03" db="EMBL/GenBank/DDBJ databases">
        <title>Annotation of Magnaporthe poae ATCC 64411.</title>
        <authorList>
            <person name="Ma L.-J."/>
            <person name="Dead R."/>
            <person name="Young S.K."/>
            <person name="Zeng Q."/>
            <person name="Gargeya S."/>
            <person name="Fitzgerald M."/>
            <person name="Haas B."/>
            <person name="Abouelleil A."/>
            <person name="Alvarado L."/>
            <person name="Arachchi H.M."/>
            <person name="Berlin A."/>
            <person name="Brown A."/>
            <person name="Chapman S.B."/>
            <person name="Chen Z."/>
            <person name="Dunbar C."/>
            <person name="Freedman E."/>
            <person name="Gearin G."/>
            <person name="Gellesch M."/>
            <person name="Goldberg J."/>
            <person name="Griggs A."/>
            <person name="Gujja S."/>
            <person name="Heiman D."/>
            <person name="Howarth C."/>
            <person name="Larson L."/>
            <person name="Lui A."/>
            <person name="MacDonald P.J.P."/>
            <person name="Mehta T."/>
            <person name="Montmayeur A."/>
            <person name="Murphy C."/>
            <person name="Neiman D."/>
            <person name="Pearson M."/>
            <person name="Priest M."/>
            <person name="Roberts A."/>
            <person name="Saif S."/>
            <person name="Shea T."/>
            <person name="Shenoy N."/>
            <person name="Sisk P."/>
            <person name="Stolte C."/>
            <person name="Sykes S."/>
            <person name="Yandava C."/>
            <person name="Wortman J."/>
            <person name="Nusbaum C."/>
            <person name="Birren B."/>
        </authorList>
    </citation>
    <scope>NUCLEOTIDE SEQUENCE</scope>
    <source>
        <strain evidence="2">ATCC 64411</strain>
    </source>
</reference>
<evidence type="ECO:0000313" key="3">
    <source>
        <dbReference type="EnsemblFungi" id="MAPG_07059T0"/>
    </source>
</evidence>
<organism evidence="3 4">
    <name type="scientific">Magnaporthiopsis poae (strain ATCC 64411 / 73-15)</name>
    <name type="common">Kentucky bluegrass fungus</name>
    <name type="synonym">Magnaporthe poae</name>
    <dbReference type="NCBI Taxonomy" id="644358"/>
    <lineage>
        <taxon>Eukaryota</taxon>
        <taxon>Fungi</taxon>
        <taxon>Dikarya</taxon>
        <taxon>Ascomycota</taxon>
        <taxon>Pezizomycotina</taxon>
        <taxon>Sordariomycetes</taxon>
        <taxon>Sordariomycetidae</taxon>
        <taxon>Magnaporthales</taxon>
        <taxon>Magnaporthaceae</taxon>
        <taxon>Magnaporthiopsis</taxon>
    </lineage>
</organism>
<sequence length="826" mass="91919">MRTNLERSLNPASLPPVFFFLALLDSSPSLSAGRPASSSRSIIYFASDAPTFMCPIMSPKAARDNLRSAPANLEPYAYQELADSQDIRLATLLPGKRGDTIRIHIHHTPLTQVSTPPEVRTILSPKALQATLPTDWKAHETAEGRIVFVKWFDKEAIDEEEIYVTWDHPVPGVDPSLYRRDPEPIEGSAIAPPSKYEALSYTWGRTGRDELIYIVPGPGQLQGRNTVLAVRENLAAALRHLRQPDKPRVLWVDQICINQADTLERGKQVSRMAEIYTLAWRVVVWLGAGQKHKDGGGSDAAMDALISLGCEVQLTLDHYIIPTPGGKHPSWSRRDTTPPIRAKTLIAIGRLLSRPWFERLWIVQEIFCANRRAILQCGTRIANWLVFHRALTTLSSKRQIPNYISTTKIFSNVNLTHDKLEVNHGLLSRVLSRGGGRKCSDKRDRVYGLFALLSPAFQSTVRPPSYNTSVKDVFVDVTLAHIHHVRRLELLNHCNLQYRIADDAPSWVPSFATAILFNNYPQFAAGYSECSHIVMGANLLQVLGVRCAVIKRTASPRIGATLSEIMAKLAFETRAGQESDSQSRLPRGSLSWELLARTIASNLLDDRFPNQGFPSLDRWLLRLSTLDTIKSTGGRKQKRKSDSLDPFVEEVARSSLEGLFLVTEEGSLGLGLSNARQDDIVVVLLGCDSPMILRPGKEPGQFLVVSKCYFIDLEDANALLGPLPGEGRWRTAVLRDSETGGVAAQFLDSATGLRTDEDPRLPPLPPPWEAVDNVAAAKRLERTLDDPFVFRRFRNKETGEVVNSDPRMLPDALRARGVPLEFFTLA</sequence>
<evidence type="ECO:0000259" key="1">
    <source>
        <dbReference type="Pfam" id="PF06985"/>
    </source>
</evidence>
<dbReference type="OrthoDB" id="4850726at2759"/>
<dbReference type="PANTHER" id="PTHR24148">
    <property type="entry name" value="ANKYRIN REPEAT DOMAIN-CONTAINING PROTEIN 39 HOMOLOG-RELATED"/>
    <property type="match status" value="1"/>
</dbReference>
<reference evidence="4" key="2">
    <citation type="submission" date="2010-05" db="EMBL/GenBank/DDBJ databases">
        <title>The genome sequence of Magnaporthe poae strain ATCC 64411.</title>
        <authorList>
            <person name="Ma L.-J."/>
            <person name="Dead R."/>
            <person name="Young S."/>
            <person name="Zeng Q."/>
            <person name="Koehrsen M."/>
            <person name="Alvarado L."/>
            <person name="Berlin A."/>
            <person name="Chapman S.B."/>
            <person name="Chen Z."/>
            <person name="Freedman E."/>
            <person name="Gellesch M."/>
            <person name="Goldberg J."/>
            <person name="Griggs A."/>
            <person name="Gujja S."/>
            <person name="Heilman E.R."/>
            <person name="Heiman D."/>
            <person name="Hepburn T."/>
            <person name="Howarth C."/>
            <person name="Jen D."/>
            <person name="Larson L."/>
            <person name="Mehta T."/>
            <person name="Neiman D."/>
            <person name="Pearson M."/>
            <person name="Roberts A."/>
            <person name="Saif S."/>
            <person name="Shea T."/>
            <person name="Shenoy N."/>
            <person name="Sisk P."/>
            <person name="Stolte C."/>
            <person name="Sykes S."/>
            <person name="Walk T."/>
            <person name="White J."/>
            <person name="Yandava C."/>
            <person name="Haas B."/>
            <person name="Nusbaum C."/>
            <person name="Birren B."/>
        </authorList>
    </citation>
    <scope>NUCLEOTIDE SEQUENCE [LARGE SCALE GENOMIC DNA]</scope>
    <source>
        <strain evidence="4">ATCC 64411 / 73-15</strain>
    </source>
</reference>
<accession>A0A0C4E3P4</accession>
<dbReference type="eggNOG" id="ENOG502SHD2">
    <property type="taxonomic scope" value="Eukaryota"/>
</dbReference>
<feature type="domain" description="Heterokaryon incompatibility" evidence="1">
    <location>
        <begin position="196"/>
        <end position="365"/>
    </location>
</feature>
<name>A0A0C4E3P4_MAGP6</name>
<reference evidence="2" key="1">
    <citation type="submission" date="2010-05" db="EMBL/GenBank/DDBJ databases">
        <title>The Genome Sequence of Magnaporthe poae strain ATCC 64411.</title>
        <authorList>
            <consortium name="The Broad Institute Genome Sequencing Platform"/>
            <consortium name="Broad Institute Genome Sequencing Center for Infectious Disease"/>
            <person name="Ma L.-J."/>
            <person name="Dead R."/>
            <person name="Young S."/>
            <person name="Zeng Q."/>
            <person name="Koehrsen M."/>
            <person name="Alvarado L."/>
            <person name="Berlin A."/>
            <person name="Chapman S.B."/>
            <person name="Chen Z."/>
            <person name="Freedman E."/>
            <person name="Gellesch M."/>
            <person name="Goldberg J."/>
            <person name="Griggs A."/>
            <person name="Gujja S."/>
            <person name="Heilman E.R."/>
            <person name="Heiman D."/>
            <person name="Hepburn T."/>
            <person name="Howarth C."/>
            <person name="Jen D."/>
            <person name="Larson L."/>
            <person name="Mehta T."/>
            <person name="Neiman D."/>
            <person name="Pearson M."/>
            <person name="Roberts A."/>
            <person name="Saif S."/>
            <person name="Shea T."/>
            <person name="Shenoy N."/>
            <person name="Sisk P."/>
            <person name="Stolte C."/>
            <person name="Sykes S."/>
            <person name="Walk T."/>
            <person name="White J."/>
            <person name="Yandava C."/>
            <person name="Haas B."/>
            <person name="Nusbaum C."/>
            <person name="Birren B."/>
        </authorList>
    </citation>
    <scope>NUCLEOTIDE SEQUENCE</scope>
    <source>
        <strain evidence="2">ATCC 64411</strain>
    </source>
</reference>
<dbReference type="Proteomes" id="UP000011715">
    <property type="component" value="Unassembled WGS sequence"/>
</dbReference>
<dbReference type="EMBL" id="ADBL01001703">
    <property type="status" value="NOT_ANNOTATED_CDS"/>
    <property type="molecule type" value="Genomic_DNA"/>
</dbReference>
<reference evidence="3" key="4">
    <citation type="journal article" date="2015" name="G3 (Bethesda)">
        <title>Genome sequences of three phytopathogenic species of the Magnaporthaceae family of fungi.</title>
        <authorList>
            <person name="Okagaki L.H."/>
            <person name="Nunes C.C."/>
            <person name="Sailsbery J."/>
            <person name="Clay B."/>
            <person name="Brown D."/>
            <person name="John T."/>
            <person name="Oh Y."/>
            <person name="Young N."/>
            <person name="Fitzgerald M."/>
            <person name="Haas B.J."/>
            <person name="Zeng Q."/>
            <person name="Young S."/>
            <person name="Adiconis X."/>
            <person name="Fan L."/>
            <person name="Levin J.Z."/>
            <person name="Mitchell T.K."/>
            <person name="Okubara P.A."/>
            <person name="Farman M.L."/>
            <person name="Kohn L.M."/>
            <person name="Birren B."/>
            <person name="Ma L.-J."/>
            <person name="Dean R.A."/>
        </authorList>
    </citation>
    <scope>NUCLEOTIDE SEQUENCE</scope>
    <source>
        <strain evidence="3">ATCC 64411 / 73-15</strain>
    </source>
</reference>
<dbReference type="AlphaFoldDB" id="A0A0C4E3P4"/>
<dbReference type="STRING" id="644358.A0A0C4E3P4"/>
<reference evidence="3" key="5">
    <citation type="submission" date="2015-06" db="UniProtKB">
        <authorList>
            <consortium name="EnsemblFungi"/>
        </authorList>
    </citation>
    <scope>IDENTIFICATION</scope>
    <source>
        <strain evidence="3">ATCC 64411</strain>
    </source>
</reference>
<gene>
    <name evidence="2" type="ORF">MAPG_07059</name>
</gene>
<dbReference type="Pfam" id="PF06985">
    <property type="entry name" value="HET"/>
    <property type="match status" value="1"/>
</dbReference>
<evidence type="ECO:0000313" key="4">
    <source>
        <dbReference type="Proteomes" id="UP000011715"/>
    </source>
</evidence>
<dbReference type="EnsemblFungi" id="MAPG_07059T0">
    <property type="protein sequence ID" value="MAPG_07059T0"/>
    <property type="gene ID" value="MAPG_07059"/>
</dbReference>
<dbReference type="OMA" id="ERIIWCD"/>
<dbReference type="InterPro" id="IPR010730">
    <property type="entry name" value="HET"/>
</dbReference>
<keyword evidence="4" id="KW-1185">Reference proteome</keyword>